<keyword evidence="11" id="KW-1185">Reference proteome</keyword>
<dbReference type="Pfam" id="PF00194">
    <property type="entry name" value="Carb_anhydrase"/>
    <property type="match status" value="1"/>
</dbReference>
<protein>
    <recommendedName>
        <fullName evidence="2">carbonic anhydrase</fullName>
        <ecNumber evidence="2">4.2.1.1</ecNumber>
    </recommendedName>
</protein>
<evidence type="ECO:0000256" key="4">
    <source>
        <dbReference type="ARBA" id="ARBA00022833"/>
    </source>
</evidence>
<keyword evidence="8" id="KW-0732">Signal</keyword>
<evidence type="ECO:0000256" key="8">
    <source>
        <dbReference type="SAM" id="SignalP"/>
    </source>
</evidence>
<accession>A0A8J2RHH2</accession>
<comment type="catalytic activity">
    <reaction evidence="7">
        <text>hydrogencarbonate + H(+) = CO2 + H2O</text>
        <dbReference type="Rhea" id="RHEA:10748"/>
        <dbReference type="ChEBI" id="CHEBI:15377"/>
        <dbReference type="ChEBI" id="CHEBI:15378"/>
        <dbReference type="ChEBI" id="CHEBI:16526"/>
        <dbReference type="ChEBI" id="CHEBI:17544"/>
        <dbReference type="EC" id="4.2.1.1"/>
    </reaction>
</comment>
<dbReference type="Proteomes" id="UP000789390">
    <property type="component" value="Unassembled WGS sequence"/>
</dbReference>
<dbReference type="PROSITE" id="PS51144">
    <property type="entry name" value="ALPHA_CA_2"/>
    <property type="match status" value="1"/>
</dbReference>
<evidence type="ECO:0000259" key="9">
    <source>
        <dbReference type="PROSITE" id="PS51144"/>
    </source>
</evidence>
<dbReference type="OrthoDB" id="429145at2759"/>
<evidence type="ECO:0000256" key="7">
    <source>
        <dbReference type="ARBA" id="ARBA00048348"/>
    </source>
</evidence>
<keyword evidence="6" id="KW-0456">Lyase</keyword>
<dbReference type="PANTHER" id="PTHR18952:SF265">
    <property type="entry name" value="CARBONIC ANHYDRASE"/>
    <property type="match status" value="1"/>
</dbReference>
<evidence type="ECO:0000256" key="3">
    <source>
        <dbReference type="ARBA" id="ARBA00022723"/>
    </source>
</evidence>
<dbReference type="InterPro" id="IPR036398">
    <property type="entry name" value="CA_dom_sf"/>
</dbReference>
<feature type="domain" description="Alpha-carbonic anhydrase" evidence="9">
    <location>
        <begin position="63"/>
        <end position="319"/>
    </location>
</feature>
<keyword evidence="3" id="KW-0479">Metal-binding</keyword>
<keyword evidence="4" id="KW-0862">Zinc</keyword>
<dbReference type="PANTHER" id="PTHR18952">
    <property type="entry name" value="CARBONIC ANHYDRASE"/>
    <property type="match status" value="1"/>
</dbReference>
<name>A0A8J2RHH2_9CRUS</name>
<evidence type="ECO:0000256" key="6">
    <source>
        <dbReference type="ARBA" id="ARBA00023239"/>
    </source>
</evidence>
<evidence type="ECO:0000313" key="10">
    <source>
        <dbReference type="EMBL" id="CAH0103071.1"/>
    </source>
</evidence>
<evidence type="ECO:0000256" key="1">
    <source>
        <dbReference type="ARBA" id="ARBA00010718"/>
    </source>
</evidence>
<proteinExistence type="inferred from homology"/>
<reference evidence="10" key="1">
    <citation type="submission" date="2021-11" db="EMBL/GenBank/DDBJ databases">
        <authorList>
            <person name="Schell T."/>
        </authorList>
    </citation>
    <scope>NUCLEOTIDE SEQUENCE</scope>
    <source>
        <strain evidence="10">M5</strain>
    </source>
</reference>
<evidence type="ECO:0000313" key="11">
    <source>
        <dbReference type="Proteomes" id="UP000789390"/>
    </source>
</evidence>
<organism evidence="10 11">
    <name type="scientific">Daphnia galeata</name>
    <dbReference type="NCBI Taxonomy" id="27404"/>
    <lineage>
        <taxon>Eukaryota</taxon>
        <taxon>Metazoa</taxon>
        <taxon>Ecdysozoa</taxon>
        <taxon>Arthropoda</taxon>
        <taxon>Crustacea</taxon>
        <taxon>Branchiopoda</taxon>
        <taxon>Diplostraca</taxon>
        <taxon>Cladocera</taxon>
        <taxon>Anomopoda</taxon>
        <taxon>Daphniidae</taxon>
        <taxon>Daphnia</taxon>
    </lineage>
</organism>
<dbReference type="CDD" id="cd00326">
    <property type="entry name" value="alpha_CA"/>
    <property type="match status" value="1"/>
</dbReference>
<dbReference type="EC" id="4.2.1.1" evidence="2"/>
<keyword evidence="5" id="KW-0325">Glycoprotein</keyword>
<dbReference type="GO" id="GO:0004089">
    <property type="term" value="F:carbonate dehydratase activity"/>
    <property type="evidence" value="ECO:0007669"/>
    <property type="project" value="UniProtKB-EC"/>
</dbReference>
<gene>
    <name evidence="10" type="ORF">DGAL_LOCUS5605</name>
</gene>
<dbReference type="EMBL" id="CAKKLH010000101">
    <property type="protein sequence ID" value="CAH0103071.1"/>
    <property type="molecule type" value="Genomic_DNA"/>
</dbReference>
<dbReference type="Gene3D" id="3.10.200.10">
    <property type="entry name" value="Alpha carbonic anhydrase"/>
    <property type="match status" value="1"/>
</dbReference>
<comment type="caution">
    <text evidence="10">The sequence shown here is derived from an EMBL/GenBank/DDBJ whole genome shotgun (WGS) entry which is preliminary data.</text>
</comment>
<dbReference type="GO" id="GO:0008270">
    <property type="term" value="F:zinc ion binding"/>
    <property type="evidence" value="ECO:0007669"/>
    <property type="project" value="InterPro"/>
</dbReference>
<dbReference type="AlphaFoldDB" id="A0A8J2RHH2"/>
<evidence type="ECO:0000256" key="2">
    <source>
        <dbReference type="ARBA" id="ARBA00012925"/>
    </source>
</evidence>
<feature type="chain" id="PRO_5035239111" description="carbonic anhydrase" evidence="8">
    <location>
        <begin position="26"/>
        <end position="361"/>
    </location>
</feature>
<dbReference type="FunFam" id="3.10.200.10:FF:000003">
    <property type="entry name" value="Carbonic anhydrase 12"/>
    <property type="match status" value="1"/>
</dbReference>
<dbReference type="SMART" id="SM01057">
    <property type="entry name" value="Carb_anhydrase"/>
    <property type="match status" value="1"/>
</dbReference>
<evidence type="ECO:0000256" key="5">
    <source>
        <dbReference type="ARBA" id="ARBA00023180"/>
    </source>
</evidence>
<feature type="signal peptide" evidence="8">
    <location>
        <begin position="1"/>
        <end position="25"/>
    </location>
</feature>
<dbReference type="InterPro" id="IPR001148">
    <property type="entry name" value="CA_dom"/>
</dbReference>
<sequence length="361" mass="41243">MHRWNVIFSLTVVSVVVQFWGLTTSSPQTAHHVKSKLPSQKSFGFGYYENWNYVKTEKEQHKPHWTHKDHLNWPKKFPTCGGKRQSPIDIHPKETVLSAFPNFVFHNYGLINNMELVNNGHSVTANLPADYPKHKTPHITGGGLNGTYNFAQFHMHWGIDSTLGSEHRIKSKSYPLEFHLVHWNSKYGSMAEASKKGPDGLAVLAVLAEVGLGDSKEFMPISDQLGEVIRNGDETVLRKPISLMDMLPKQKSSYFRYFGSVTTPTCNEIVTWTVFDNFFEISEKQLAKLRTLKDEVGERMVNNFRTPQPLNERTVFYRSFTGCEMSRRLISLSDANSVADVFKWTKCLMSYAFNSIFSSTF</sequence>
<dbReference type="InterPro" id="IPR023561">
    <property type="entry name" value="Carbonic_anhydrase_a-class"/>
</dbReference>
<dbReference type="SUPFAM" id="SSF51069">
    <property type="entry name" value="Carbonic anhydrase"/>
    <property type="match status" value="1"/>
</dbReference>
<dbReference type="GO" id="GO:0005886">
    <property type="term" value="C:plasma membrane"/>
    <property type="evidence" value="ECO:0007669"/>
    <property type="project" value="TreeGrafter"/>
</dbReference>
<comment type="similarity">
    <text evidence="1">Belongs to the alpha-carbonic anhydrase family.</text>
</comment>